<dbReference type="EMBL" id="MT141890">
    <property type="protein sequence ID" value="QJA71661.1"/>
    <property type="molecule type" value="Genomic_DNA"/>
</dbReference>
<dbReference type="AlphaFoldDB" id="A0A6M3IKR6"/>
<evidence type="ECO:0000313" key="1">
    <source>
        <dbReference type="EMBL" id="QJA57993.1"/>
    </source>
</evidence>
<reference evidence="1" key="1">
    <citation type="submission" date="2020-03" db="EMBL/GenBank/DDBJ databases">
        <title>The deep terrestrial virosphere.</title>
        <authorList>
            <person name="Holmfeldt K."/>
            <person name="Nilsson E."/>
            <person name="Simone D."/>
            <person name="Lopez-Fernandez M."/>
            <person name="Wu X."/>
            <person name="de Brujin I."/>
            <person name="Lundin D."/>
            <person name="Andersson A."/>
            <person name="Bertilsson S."/>
            <person name="Dopson M."/>
        </authorList>
    </citation>
    <scope>NUCLEOTIDE SEQUENCE</scope>
    <source>
        <strain evidence="2">MM415A03111</strain>
        <strain evidence="1">MM415B01524</strain>
    </source>
</reference>
<organism evidence="1">
    <name type="scientific">viral metagenome</name>
    <dbReference type="NCBI Taxonomy" id="1070528"/>
    <lineage>
        <taxon>unclassified sequences</taxon>
        <taxon>metagenomes</taxon>
        <taxon>organismal metagenomes</taxon>
    </lineage>
</organism>
<dbReference type="EMBL" id="MT141302">
    <property type="protein sequence ID" value="QJA57993.1"/>
    <property type="molecule type" value="Genomic_DNA"/>
</dbReference>
<accession>A0A6M3IKR6</accession>
<name>A0A6M3IKR6_9ZZZZ</name>
<gene>
    <name evidence="2" type="ORF">MM415A03111_0005</name>
    <name evidence="1" type="ORF">MM415B01524_0030</name>
</gene>
<protein>
    <submittedName>
        <fullName evidence="1">Uncharacterized protein</fullName>
    </submittedName>
</protein>
<sequence>MLKTKRRHPLVMPNKRETMGQAARRRCLDCNGAYYDDRRDKYHRPSENKCSAFSCPFVPYYLGRNHWPDKGWEDHLIKWMEVQRDMWG</sequence>
<proteinExistence type="predicted"/>
<evidence type="ECO:0000313" key="2">
    <source>
        <dbReference type="EMBL" id="QJA71661.1"/>
    </source>
</evidence>